<comment type="caution">
    <text evidence="9">The sequence shown here is derived from an EMBL/GenBank/DDBJ whole genome shotgun (WGS) entry which is preliminary data.</text>
</comment>
<dbReference type="PANTHER" id="PTHR47997">
    <property type="entry name" value="MYB DOMAIN PROTEIN 55"/>
    <property type="match status" value="1"/>
</dbReference>
<dbReference type="FunFam" id="1.10.10.60:FF:000458">
    <property type="entry name" value="Transcription factor MYB86"/>
    <property type="match status" value="1"/>
</dbReference>
<dbReference type="Pfam" id="PF00249">
    <property type="entry name" value="Myb_DNA-binding"/>
    <property type="match status" value="2"/>
</dbReference>
<dbReference type="GO" id="GO:0005634">
    <property type="term" value="C:nucleus"/>
    <property type="evidence" value="ECO:0007669"/>
    <property type="project" value="UniProtKB-SubCell"/>
</dbReference>
<evidence type="ECO:0000313" key="9">
    <source>
        <dbReference type="EMBL" id="KAF8412636.1"/>
    </source>
</evidence>
<keyword evidence="3" id="KW-0805">Transcription regulation</keyword>
<evidence type="ECO:0000313" key="10">
    <source>
        <dbReference type="Proteomes" id="UP000655225"/>
    </source>
</evidence>
<keyword evidence="4" id="KW-0238">DNA-binding</keyword>
<comment type="subcellular location">
    <subcellularLocation>
        <location evidence="1">Nucleus</location>
    </subcellularLocation>
</comment>
<organism evidence="9 10">
    <name type="scientific">Tetracentron sinense</name>
    <name type="common">Spur-leaf</name>
    <dbReference type="NCBI Taxonomy" id="13715"/>
    <lineage>
        <taxon>Eukaryota</taxon>
        <taxon>Viridiplantae</taxon>
        <taxon>Streptophyta</taxon>
        <taxon>Embryophyta</taxon>
        <taxon>Tracheophyta</taxon>
        <taxon>Spermatophyta</taxon>
        <taxon>Magnoliopsida</taxon>
        <taxon>Trochodendrales</taxon>
        <taxon>Trochodendraceae</taxon>
        <taxon>Tetracentron</taxon>
    </lineage>
</organism>
<evidence type="ECO:0000259" key="8">
    <source>
        <dbReference type="PROSITE" id="PS51294"/>
    </source>
</evidence>
<evidence type="ECO:0000256" key="4">
    <source>
        <dbReference type="ARBA" id="ARBA00023125"/>
    </source>
</evidence>
<feature type="domain" description="Myb-like" evidence="7">
    <location>
        <begin position="61"/>
        <end position="111"/>
    </location>
</feature>
<dbReference type="InterPro" id="IPR051953">
    <property type="entry name" value="Plant_SW-associated_TFs"/>
</dbReference>
<feature type="domain" description="HTH myb-type" evidence="8">
    <location>
        <begin position="8"/>
        <end position="60"/>
    </location>
</feature>
<keyword evidence="6" id="KW-0539">Nucleus</keyword>
<dbReference type="OMA" id="EFTEENC"/>
<reference evidence="9 10" key="1">
    <citation type="submission" date="2020-04" db="EMBL/GenBank/DDBJ databases">
        <title>Plant Genome Project.</title>
        <authorList>
            <person name="Zhang R.-G."/>
        </authorList>
    </citation>
    <scope>NUCLEOTIDE SEQUENCE [LARGE SCALE GENOMIC DNA]</scope>
    <source>
        <strain evidence="9">YNK0</strain>
        <tissue evidence="9">Leaf</tissue>
    </source>
</reference>
<dbReference type="CDD" id="cd00167">
    <property type="entry name" value="SANT"/>
    <property type="match status" value="2"/>
</dbReference>
<proteinExistence type="predicted"/>
<accession>A0A835DQW5</accession>
<keyword evidence="10" id="KW-1185">Reference proteome</keyword>
<keyword evidence="2" id="KW-0677">Repeat</keyword>
<evidence type="ECO:0000256" key="3">
    <source>
        <dbReference type="ARBA" id="ARBA00023015"/>
    </source>
</evidence>
<dbReference type="SUPFAM" id="SSF46689">
    <property type="entry name" value="Homeodomain-like"/>
    <property type="match status" value="1"/>
</dbReference>
<keyword evidence="5" id="KW-0804">Transcription</keyword>
<protein>
    <submittedName>
        <fullName evidence="9">Uncharacterized protein</fullName>
    </submittedName>
</protein>
<dbReference type="InterPro" id="IPR009057">
    <property type="entry name" value="Homeodomain-like_sf"/>
</dbReference>
<dbReference type="OrthoDB" id="2143914at2759"/>
<dbReference type="InterPro" id="IPR001005">
    <property type="entry name" value="SANT/Myb"/>
</dbReference>
<dbReference type="PANTHER" id="PTHR47997:SF40">
    <property type="entry name" value="TRANSCRIPTION FACTOR MYB26-LIKE"/>
    <property type="match status" value="1"/>
</dbReference>
<evidence type="ECO:0000256" key="5">
    <source>
        <dbReference type="ARBA" id="ARBA00023163"/>
    </source>
</evidence>
<evidence type="ECO:0000259" key="7">
    <source>
        <dbReference type="PROSITE" id="PS50090"/>
    </source>
</evidence>
<dbReference type="EMBL" id="JABCRI010000001">
    <property type="protein sequence ID" value="KAF8412636.1"/>
    <property type="molecule type" value="Genomic_DNA"/>
</dbReference>
<evidence type="ECO:0000256" key="1">
    <source>
        <dbReference type="ARBA" id="ARBA00004123"/>
    </source>
</evidence>
<dbReference type="PROSITE" id="PS51294">
    <property type="entry name" value="HTH_MYB"/>
    <property type="match status" value="2"/>
</dbReference>
<sequence length="326" mass="36877">MGHHCCSKQKVKRGLWSPEEDERLSKHITTCGHGCWSSVPKLAGLQRCGKSCRLRWINYLRPDLKRGSFSSQEEQIIIDVHRILGNRWAQIAKHLPGRTDNEVKNFWNSCIKKKLIAQGLDPKTHNLISSNKKNACNLSHIQRQPTSVFSVTSQIRDASMEVNTPFIALPHPPPAANSTHPPPLHDALMNIPTFEFQNPNLVWTFKDQSSHASLDFTNRSSMESMQISSSSINPSGFGILDDNCMWGTSTIDPFEPARHEEMQPQQGQQEKVSEVEIDKTNEEKGGQEVENSFDSSNFDLEFMQSTLSPCGMYCNMSSMDQLEWDC</sequence>
<evidence type="ECO:0000256" key="6">
    <source>
        <dbReference type="ARBA" id="ARBA00023242"/>
    </source>
</evidence>
<dbReference type="AlphaFoldDB" id="A0A835DQW5"/>
<dbReference type="GO" id="GO:0003677">
    <property type="term" value="F:DNA binding"/>
    <property type="evidence" value="ECO:0007669"/>
    <property type="project" value="UniProtKB-KW"/>
</dbReference>
<dbReference type="FunFam" id="1.10.10.60:FF:000185">
    <property type="entry name" value="MYB transcription factor"/>
    <property type="match status" value="1"/>
</dbReference>
<evidence type="ECO:0000256" key="2">
    <source>
        <dbReference type="ARBA" id="ARBA00022737"/>
    </source>
</evidence>
<dbReference type="Proteomes" id="UP000655225">
    <property type="component" value="Unassembled WGS sequence"/>
</dbReference>
<dbReference type="SMART" id="SM00717">
    <property type="entry name" value="SANT"/>
    <property type="match status" value="2"/>
</dbReference>
<name>A0A835DQW5_TETSI</name>
<dbReference type="InterPro" id="IPR017930">
    <property type="entry name" value="Myb_dom"/>
</dbReference>
<feature type="domain" description="Myb-like" evidence="7">
    <location>
        <begin position="8"/>
        <end position="60"/>
    </location>
</feature>
<dbReference type="Gene3D" id="1.10.10.60">
    <property type="entry name" value="Homeodomain-like"/>
    <property type="match status" value="2"/>
</dbReference>
<gene>
    <name evidence="9" type="ORF">HHK36_000604</name>
</gene>
<dbReference type="PROSITE" id="PS50090">
    <property type="entry name" value="MYB_LIKE"/>
    <property type="match status" value="2"/>
</dbReference>
<feature type="domain" description="HTH myb-type" evidence="8">
    <location>
        <begin position="61"/>
        <end position="115"/>
    </location>
</feature>